<evidence type="ECO:0000313" key="3">
    <source>
        <dbReference type="Proteomes" id="UP000652219"/>
    </source>
</evidence>
<keyword evidence="3" id="KW-1185">Reference proteome</keyword>
<name>A0A8H6J8J3_9PEZI</name>
<accession>A0A8H6J8J3</accession>
<evidence type="ECO:0000256" key="1">
    <source>
        <dbReference type="SAM" id="MobiDB-lite"/>
    </source>
</evidence>
<reference evidence="2 3" key="1">
    <citation type="journal article" date="2020" name="Phytopathology">
        <title>Genome Sequence Resources of Colletotrichum truncatum, C. plurivorum, C. musicola, and C. sojae: Four Species Pathogenic to Soybean (Glycine max).</title>
        <authorList>
            <person name="Rogerio F."/>
            <person name="Boufleur T.R."/>
            <person name="Ciampi-Guillardi M."/>
            <person name="Sukno S.A."/>
            <person name="Thon M.R."/>
            <person name="Massola Junior N.S."/>
            <person name="Baroncelli R."/>
        </authorList>
    </citation>
    <scope>NUCLEOTIDE SEQUENCE [LARGE SCALE GENOMIC DNA]</scope>
    <source>
        <strain evidence="2 3">LFN0009</strain>
    </source>
</reference>
<protein>
    <submittedName>
        <fullName evidence="2">Uncharacterized protein</fullName>
    </submittedName>
</protein>
<feature type="region of interest" description="Disordered" evidence="1">
    <location>
        <begin position="35"/>
        <end position="105"/>
    </location>
</feature>
<proteinExistence type="predicted"/>
<dbReference type="Proteomes" id="UP000652219">
    <property type="component" value="Unassembled WGS sequence"/>
</dbReference>
<comment type="caution">
    <text evidence="2">The sequence shown here is derived from an EMBL/GenBank/DDBJ whole genome shotgun (WGS) entry which is preliminary data.</text>
</comment>
<gene>
    <name evidence="2" type="ORF">CSOJ01_07510</name>
</gene>
<dbReference type="EMBL" id="WIGN01000117">
    <property type="protein sequence ID" value="KAF6808467.1"/>
    <property type="molecule type" value="Genomic_DNA"/>
</dbReference>
<evidence type="ECO:0000313" key="2">
    <source>
        <dbReference type="EMBL" id="KAF6808467.1"/>
    </source>
</evidence>
<dbReference type="AlphaFoldDB" id="A0A8H6J8J3"/>
<feature type="compositionally biased region" description="Low complexity" evidence="1">
    <location>
        <begin position="37"/>
        <end position="105"/>
    </location>
</feature>
<organism evidence="2 3">
    <name type="scientific">Colletotrichum sojae</name>
    <dbReference type="NCBI Taxonomy" id="2175907"/>
    <lineage>
        <taxon>Eukaryota</taxon>
        <taxon>Fungi</taxon>
        <taxon>Dikarya</taxon>
        <taxon>Ascomycota</taxon>
        <taxon>Pezizomycotina</taxon>
        <taxon>Sordariomycetes</taxon>
        <taxon>Hypocreomycetidae</taxon>
        <taxon>Glomerellales</taxon>
        <taxon>Glomerellaceae</taxon>
        <taxon>Colletotrichum</taxon>
        <taxon>Colletotrichum orchidearum species complex</taxon>
    </lineage>
</organism>
<sequence length="267" mass="27627">MDFVEFQFVWDRFFSNVIGARLYLHPATVPAPPVLMSSSESTASSNSSSISSSSATSSSTTTATTLSSSTSPSETSSCESSSTISSFTSSPSRTGTSSTSTSSTNTLTIPCPEFTSAFALQAFGSNQAADRNFLARSTTLDSGFQVALTAIDPLSGLNLRLLAGSTLTLADGSNLAMIGGPSDEGTEYTQFFFPSVQIASSEISGVQWEAQLCSARTDGTLTCVAKGDKDIFRVDESSGLRVSDAAFGGGLPQVTSRYALVPALPPG</sequence>